<dbReference type="SUPFAM" id="SSF51261">
    <property type="entry name" value="Duplicated hybrid motif"/>
    <property type="match status" value="1"/>
</dbReference>
<keyword evidence="1" id="KW-0732">Signal</keyword>
<dbReference type="Proteomes" id="UP000016960">
    <property type="component" value="Unassembled WGS sequence"/>
</dbReference>
<dbReference type="OrthoDB" id="507840at2"/>
<dbReference type="InterPro" id="IPR011055">
    <property type="entry name" value="Dup_hybrid_motif"/>
</dbReference>
<accession>U5DGN1</accession>
<keyword evidence="4" id="KW-1185">Reference proteome</keyword>
<dbReference type="InParanoid" id="U5DGN1"/>
<evidence type="ECO:0000313" key="4">
    <source>
        <dbReference type="Proteomes" id="UP000016960"/>
    </source>
</evidence>
<proteinExistence type="predicted"/>
<dbReference type="eggNOG" id="COG0739">
    <property type="taxonomic scope" value="Bacteria"/>
</dbReference>
<gene>
    <name evidence="3" type="ORF">KR51_00027500</name>
</gene>
<dbReference type="InterPro" id="IPR050570">
    <property type="entry name" value="Cell_wall_metabolism_enzyme"/>
</dbReference>
<dbReference type="PANTHER" id="PTHR21666">
    <property type="entry name" value="PEPTIDASE-RELATED"/>
    <property type="match status" value="1"/>
</dbReference>
<name>U5DGN1_9CHRO</name>
<dbReference type="AlphaFoldDB" id="U5DGN1"/>
<reference evidence="3 4" key="1">
    <citation type="submission" date="2013-05" db="EMBL/GenBank/DDBJ databases">
        <title>Draft genome sequence of Rubidibacter lacunae KORDI 51-2.</title>
        <authorList>
            <person name="Choi D.H."/>
            <person name="Noh J.H."/>
            <person name="Kwon K.-K."/>
            <person name="Lee J.-H."/>
            <person name="Ryu J.-Y."/>
        </authorList>
    </citation>
    <scope>NUCLEOTIDE SEQUENCE [LARGE SCALE GENOMIC DNA]</scope>
    <source>
        <strain evidence="3 4">KORDI 51-2</strain>
    </source>
</reference>
<dbReference type="GO" id="GO:0004222">
    <property type="term" value="F:metalloendopeptidase activity"/>
    <property type="evidence" value="ECO:0007669"/>
    <property type="project" value="TreeGrafter"/>
</dbReference>
<dbReference type="PANTHER" id="PTHR21666:SF289">
    <property type="entry name" value="L-ALA--D-GLU ENDOPEPTIDASE"/>
    <property type="match status" value="1"/>
</dbReference>
<feature type="domain" description="M23ase beta-sheet core" evidence="2">
    <location>
        <begin position="381"/>
        <end position="471"/>
    </location>
</feature>
<evidence type="ECO:0000259" key="2">
    <source>
        <dbReference type="Pfam" id="PF01551"/>
    </source>
</evidence>
<evidence type="ECO:0000256" key="1">
    <source>
        <dbReference type="ARBA" id="ARBA00022729"/>
    </source>
</evidence>
<dbReference type="STRING" id="582515.KR51_00027500"/>
<sequence>MRLVVGSRIPAGRSLGFVRMSIAIPTRAFADKAVMTSQPLHWSASVPARRWFLRSFIWLGGAGLGLLSDSVGIAQSALAPASSATEAFQTAVVVSTPAPESLLPDIRPAIATVGTSASDLHGTSGWAIAQSLPVTNSDEVSLPDLPPLVPAEQKGAVAVERDATQEDSNSAIASPPLPADAPEVTATVEVTVQIPNAVSLPPLEPIAPPRHSLPAQYETLRQPPATTVADAPAAEDGKNRLVDPVPYSIGTTTASAPTVRLRNRTTGCETVVQGEEVTLSCDPTRAGASGFSPELPPPPALPSIADLGPAASGTAIANVPLPEAIALPSDLPPPPHVAAELEALQLPGNGDTELLFPLLTAGSLSSSYGWRIHPIFHVRHFHTGADLAAPFGTPVVAAYSGRVETAAVNSGYGLLVTLRHADNAQESRYGHLSSAYVRPGEWVEQGQVIGRVGSSGNSTGPHLHFEWRIRKDGRWVAVDPGAQLLAAARGIFIDPLALPEPRLLVASDLVTGASQTIKLDSARTSWLQVPDINSLRLQLEASVNRLYHRAALRPRLVSPDLSLPNAIAAALPWNIARPVFPPPEDVSAFWRAVAAITDLFERIPAIALEPQRVETETSLPNAIASPLPEPPSGRWVAADDVDLNADALRDDALDLNFQLQPHERARATAWQLEPERLLDRPVLD</sequence>
<protein>
    <submittedName>
        <fullName evidence="3">Membrane protein</fullName>
    </submittedName>
</protein>
<dbReference type="Gene3D" id="2.70.70.10">
    <property type="entry name" value="Glucose Permease (Domain IIA)"/>
    <property type="match status" value="1"/>
</dbReference>
<dbReference type="EMBL" id="ASSJ01000070">
    <property type="protein sequence ID" value="ERN40761.1"/>
    <property type="molecule type" value="Genomic_DNA"/>
</dbReference>
<dbReference type="InterPro" id="IPR016047">
    <property type="entry name" value="M23ase_b-sheet_dom"/>
</dbReference>
<evidence type="ECO:0000313" key="3">
    <source>
        <dbReference type="EMBL" id="ERN40761.1"/>
    </source>
</evidence>
<dbReference type="CDD" id="cd12797">
    <property type="entry name" value="M23_peptidase"/>
    <property type="match status" value="1"/>
</dbReference>
<dbReference type="Pfam" id="PF01551">
    <property type="entry name" value="Peptidase_M23"/>
    <property type="match status" value="1"/>
</dbReference>
<organism evidence="3 4">
    <name type="scientific">Rubidibacter lacunae KORDI 51-2</name>
    <dbReference type="NCBI Taxonomy" id="582515"/>
    <lineage>
        <taxon>Bacteria</taxon>
        <taxon>Bacillati</taxon>
        <taxon>Cyanobacteriota</taxon>
        <taxon>Cyanophyceae</taxon>
        <taxon>Oscillatoriophycideae</taxon>
        <taxon>Chroococcales</taxon>
        <taxon>Aphanothecaceae</taxon>
        <taxon>Rubidibacter</taxon>
    </lineage>
</organism>
<dbReference type="PATRIC" id="fig|582515.4.peg.3090"/>
<comment type="caution">
    <text evidence="3">The sequence shown here is derived from an EMBL/GenBank/DDBJ whole genome shotgun (WGS) entry which is preliminary data.</text>
</comment>